<keyword evidence="7" id="KW-0804">Transcription</keyword>
<reference evidence="12 13" key="1">
    <citation type="submission" date="2014-08" db="EMBL/GenBank/DDBJ databases">
        <authorList>
            <person name="Hassan Y.I."/>
            <person name="Lepp D."/>
            <person name="Zhou T."/>
        </authorList>
    </citation>
    <scope>NUCLEOTIDE SEQUENCE [LARGE SCALE GENOMIC DNA]</scope>
    <source>
        <strain evidence="12 13">IFO13584</strain>
    </source>
</reference>
<dbReference type="InterPro" id="IPR001867">
    <property type="entry name" value="OmpR/PhoB-type_DNA-bd"/>
</dbReference>
<evidence type="ECO:0000256" key="3">
    <source>
        <dbReference type="ARBA" id="ARBA00022553"/>
    </source>
</evidence>
<proteinExistence type="predicted"/>
<evidence type="ECO:0000256" key="8">
    <source>
        <dbReference type="PROSITE-ProRule" id="PRU00169"/>
    </source>
</evidence>
<dbReference type="GO" id="GO:0000156">
    <property type="term" value="F:phosphorelay response regulator activity"/>
    <property type="evidence" value="ECO:0007669"/>
    <property type="project" value="TreeGrafter"/>
</dbReference>
<dbReference type="CDD" id="cd00383">
    <property type="entry name" value="trans_reg_C"/>
    <property type="match status" value="1"/>
</dbReference>
<evidence type="ECO:0000256" key="2">
    <source>
        <dbReference type="ARBA" id="ARBA00022490"/>
    </source>
</evidence>
<dbReference type="Proteomes" id="UP000028981">
    <property type="component" value="Unassembled WGS sequence"/>
</dbReference>
<evidence type="ECO:0000256" key="6">
    <source>
        <dbReference type="ARBA" id="ARBA00023125"/>
    </source>
</evidence>
<dbReference type="PROSITE" id="PS50110">
    <property type="entry name" value="RESPONSE_REGULATORY"/>
    <property type="match status" value="1"/>
</dbReference>
<dbReference type="PANTHER" id="PTHR48111">
    <property type="entry name" value="REGULATOR OF RPOS"/>
    <property type="match status" value="1"/>
</dbReference>
<comment type="caution">
    <text evidence="12">The sequence shown here is derived from an EMBL/GenBank/DDBJ whole genome shotgun (WGS) entry which is preliminary data.</text>
</comment>
<dbReference type="Gene3D" id="1.10.10.10">
    <property type="entry name" value="Winged helix-like DNA-binding domain superfamily/Winged helix DNA-binding domain"/>
    <property type="match status" value="1"/>
</dbReference>
<dbReference type="GO" id="GO:0032993">
    <property type="term" value="C:protein-DNA complex"/>
    <property type="evidence" value="ECO:0007669"/>
    <property type="project" value="TreeGrafter"/>
</dbReference>
<dbReference type="GO" id="GO:0000987">
    <property type="term" value="F:cis-regulatory region sequence-specific DNA binding"/>
    <property type="evidence" value="ECO:0007669"/>
    <property type="project" value="UniProtKB-ARBA"/>
</dbReference>
<dbReference type="FunFam" id="3.40.50.2300:FF:000021">
    <property type="entry name" value="Two-component system response regulator KdpE"/>
    <property type="match status" value="1"/>
</dbReference>
<feature type="modified residue" description="4-aspartylphosphate" evidence="8">
    <location>
        <position position="53"/>
    </location>
</feature>
<evidence type="ECO:0000313" key="13">
    <source>
        <dbReference type="Proteomes" id="UP000028981"/>
    </source>
</evidence>
<evidence type="ECO:0000256" key="7">
    <source>
        <dbReference type="ARBA" id="ARBA00023163"/>
    </source>
</evidence>
<gene>
    <name evidence="12" type="ORF">JP75_05305</name>
</gene>
<dbReference type="SUPFAM" id="SSF52172">
    <property type="entry name" value="CheY-like"/>
    <property type="match status" value="1"/>
</dbReference>
<keyword evidence="5" id="KW-0805">Transcription regulation</keyword>
<dbReference type="Pfam" id="PF00486">
    <property type="entry name" value="Trans_reg_C"/>
    <property type="match status" value="1"/>
</dbReference>
<dbReference type="InterPro" id="IPR036388">
    <property type="entry name" value="WH-like_DNA-bd_sf"/>
</dbReference>
<keyword evidence="2" id="KW-0963">Cytoplasm</keyword>
<dbReference type="InterPro" id="IPR001789">
    <property type="entry name" value="Sig_transdc_resp-reg_receiver"/>
</dbReference>
<evidence type="ECO:0000256" key="9">
    <source>
        <dbReference type="PROSITE-ProRule" id="PRU01091"/>
    </source>
</evidence>
<keyword evidence="4" id="KW-0902">Two-component regulatory system</keyword>
<evidence type="ECO:0000259" key="11">
    <source>
        <dbReference type="PROSITE" id="PS51755"/>
    </source>
</evidence>
<dbReference type="PANTHER" id="PTHR48111:SF59">
    <property type="entry name" value="TRANSCRIPTIONAL REGULATORY PROTEIN BAER"/>
    <property type="match status" value="1"/>
</dbReference>
<dbReference type="GO" id="GO:0042802">
    <property type="term" value="F:identical protein binding"/>
    <property type="evidence" value="ECO:0007669"/>
    <property type="project" value="UniProtKB-ARBA"/>
</dbReference>
<evidence type="ECO:0000259" key="10">
    <source>
        <dbReference type="PROSITE" id="PS50110"/>
    </source>
</evidence>
<dbReference type="SMART" id="SM00448">
    <property type="entry name" value="REC"/>
    <property type="match status" value="1"/>
</dbReference>
<evidence type="ECO:0000256" key="5">
    <source>
        <dbReference type="ARBA" id="ARBA00023015"/>
    </source>
</evidence>
<feature type="domain" description="OmpR/PhoB-type" evidence="11">
    <location>
        <begin position="125"/>
        <end position="223"/>
    </location>
</feature>
<dbReference type="STRING" id="46914.JP75_05305"/>
<dbReference type="InterPro" id="IPR039420">
    <property type="entry name" value="WalR-like"/>
</dbReference>
<dbReference type="RefSeq" id="WP_035080065.1">
    <property type="nucleotide sequence ID" value="NZ_JQGC01000003.1"/>
</dbReference>
<keyword evidence="3 8" id="KW-0597">Phosphoprotein</keyword>
<organism evidence="12 13">
    <name type="scientific">Devosia riboflavina</name>
    <dbReference type="NCBI Taxonomy" id="46914"/>
    <lineage>
        <taxon>Bacteria</taxon>
        <taxon>Pseudomonadati</taxon>
        <taxon>Pseudomonadota</taxon>
        <taxon>Alphaproteobacteria</taxon>
        <taxon>Hyphomicrobiales</taxon>
        <taxon>Devosiaceae</taxon>
        <taxon>Devosia</taxon>
    </lineage>
</organism>
<dbReference type="Gene3D" id="3.40.50.2300">
    <property type="match status" value="1"/>
</dbReference>
<sequence>MQASILVVDDDPDIRMVVRVALEKAGMQVREAAGGLPALDAVRQGNVDLVVLDVGMPDMDGFACCRSIREISRLPVLFLTAQDDEIDRVLGFELGADDYVTKPFSPRELVLRIKAILARGRLDENPVQGHGDLRVDAGRHVCTLGGRVLDLTATEFAILKMLLDQKDRMVDRNRLIDAVFGGNANLSGRTVDSHVRNIRAKAAALGYADVVQTVRGVGLRLGSCISGPGPA</sequence>
<dbReference type="AlphaFoldDB" id="A0A087M658"/>
<dbReference type="EMBL" id="JQGC01000003">
    <property type="protein sequence ID" value="KFL32361.1"/>
    <property type="molecule type" value="Genomic_DNA"/>
</dbReference>
<dbReference type="GO" id="GO:0005829">
    <property type="term" value="C:cytosol"/>
    <property type="evidence" value="ECO:0007669"/>
    <property type="project" value="TreeGrafter"/>
</dbReference>
<accession>A0A087M658</accession>
<protein>
    <submittedName>
        <fullName evidence="12">Chemotaxis protein CheY</fullName>
    </submittedName>
</protein>
<keyword evidence="6 9" id="KW-0238">DNA-binding</keyword>
<dbReference type="InterPro" id="IPR011006">
    <property type="entry name" value="CheY-like_superfamily"/>
</dbReference>
<dbReference type="Gene3D" id="6.10.250.690">
    <property type="match status" value="1"/>
</dbReference>
<feature type="DNA-binding region" description="OmpR/PhoB-type" evidence="9">
    <location>
        <begin position="125"/>
        <end position="223"/>
    </location>
</feature>
<feature type="domain" description="Response regulatory" evidence="10">
    <location>
        <begin position="4"/>
        <end position="117"/>
    </location>
</feature>
<name>A0A087M658_9HYPH</name>
<evidence type="ECO:0000256" key="4">
    <source>
        <dbReference type="ARBA" id="ARBA00023012"/>
    </source>
</evidence>
<evidence type="ECO:0000256" key="1">
    <source>
        <dbReference type="ARBA" id="ARBA00004496"/>
    </source>
</evidence>
<dbReference type="OrthoDB" id="9801602at2"/>
<comment type="subcellular location">
    <subcellularLocation>
        <location evidence="1">Cytoplasm</location>
    </subcellularLocation>
</comment>
<dbReference type="Pfam" id="PF00072">
    <property type="entry name" value="Response_reg"/>
    <property type="match status" value="1"/>
</dbReference>
<dbReference type="PROSITE" id="PS51755">
    <property type="entry name" value="OMPR_PHOB"/>
    <property type="match status" value="1"/>
</dbReference>
<dbReference type="GO" id="GO:0045893">
    <property type="term" value="P:positive regulation of DNA-templated transcription"/>
    <property type="evidence" value="ECO:0007669"/>
    <property type="project" value="UniProtKB-ARBA"/>
</dbReference>
<dbReference type="SMART" id="SM00862">
    <property type="entry name" value="Trans_reg_C"/>
    <property type="match status" value="1"/>
</dbReference>
<evidence type="ECO:0000313" key="12">
    <source>
        <dbReference type="EMBL" id="KFL32361.1"/>
    </source>
</evidence>
<keyword evidence="13" id="KW-1185">Reference proteome</keyword>